<dbReference type="SUPFAM" id="SSF52540">
    <property type="entry name" value="P-loop containing nucleoside triphosphate hydrolases"/>
    <property type="match status" value="1"/>
</dbReference>
<evidence type="ECO:0000256" key="2">
    <source>
        <dbReference type="ARBA" id="ARBA00011322"/>
    </source>
</evidence>
<evidence type="ECO:0000256" key="3">
    <source>
        <dbReference type="ARBA" id="ARBA00013368"/>
    </source>
</evidence>
<evidence type="ECO:0000256" key="1">
    <source>
        <dbReference type="ARBA" id="ARBA00006930"/>
    </source>
</evidence>
<keyword evidence="8" id="KW-1185">Reference proteome</keyword>
<dbReference type="EMBL" id="JANCLT010000011">
    <property type="protein sequence ID" value="MCP8970345.1"/>
    <property type="molecule type" value="Genomic_DNA"/>
</dbReference>
<keyword evidence="4" id="KW-0175">Coiled coil</keyword>
<evidence type="ECO:0000256" key="4">
    <source>
        <dbReference type="SAM" id="Coils"/>
    </source>
</evidence>
<evidence type="ECO:0000313" key="8">
    <source>
        <dbReference type="Proteomes" id="UP001156102"/>
    </source>
</evidence>
<feature type="coiled-coil region" evidence="4">
    <location>
        <begin position="395"/>
        <end position="429"/>
    </location>
</feature>
<evidence type="ECO:0000259" key="6">
    <source>
        <dbReference type="Pfam" id="PF13476"/>
    </source>
</evidence>
<dbReference type="InterPro" id="IPR027417">
    <property type="entry name" value="P-loop_NTPase"/>
</dbReference>
<organism evidence="7 8">
    <name type="scientific">Ectobacillus ponti</name>
    <dbReference type="NCBI Taxonomy" id="2961894"/>
    <lineage>
        <taxon>Bacteria</taxon>
        <taxon>Bacillati</taxon>
        <taxon>Bacillota</taxon>
        <taxon>Bacilli</taxon>
        <taxon>Bacillales</taxon>
        <taxon>Bacillaceae</taxon>
        <taxon>Ectobacillus</taxon>
    </lineage>
</organism>
<dbReference type="Pfam" id="PF13558">
    <property type="entry name" value="SbcC_Walker_B"/>
    <property type="match status" value="1"/>
</dbReference>
<dbReference type="PANTHER" id="PTHR32114">
    <property type="entry name" value="ABC TRANSPORTER ABCH.3"/>
    <property type="match status" value="1"/>
</dbReference>
<feature type="coiled-coil region" evidence="4">
    <location>
        <begin position="471"/>
        <end position="501"/>
    </location>
</feature>
<protein>
    <recommendedName>
        <fullName evidence="3">Nuclease SbcCD subunit C</fullName>
    </recommendedName>
</protein>
<dbReference type="GO" id="GO:0016887">
    <property type="term" value="F:ATP hydrolysis activity"/>
    <property type="evidence" value="ECO:0007669"/>
    <property type="project" value="InterPro"/>
</dbReference>
<accession>A0AA42BQI8</accession>
<evidence type="ECO:0000313" key="7">
    <source>
        <dbReference type="EMBL" id="MCP8970345.1"/>
    </source>
</evidence>
<feature type="coiled-coil region" evidence="4">
    <location>
        <begin position="242"/>
        <end position="329"/>
    </location>
</feature>
<dbReference type="Gene3D" id="3.40.50.300">
    <property type="entry name" value="P-loop containing nucleotide triphosphate hydrolases"/>
    <property type="match status" value="2"/>
</dbReference>
<reference evidence="7" key="1">
    <citation type="submission" date="2022-07" db="EMBL/GenBank/DDBJ databases">
        <authorList>
            <person name="Li W.-J."/>
            <person name="Deng Q.-Q."/>
        </authorList>
    </citation>
    <scope>NUCLEOTIDE SEQUENCE</scope>
    <source>
        <strain evidence="7">SYSU M60031</strain>
    </source>
</reference>
<dbReference type="AlphaFoldDB" id="A0AA42BQI8"/>
<evidence type="ECO:0000256" key="5">
    <source>
        <dbReference type="SAM" id="MobiDB-lite"/>
    </source>
</evidence>
<dbReference type="Proteomes" id="UP001156102">
    <property type="component" value="Unassembled WGS sequence"/>
</dbReference>
<gene>
    <name evidence="7" type="ORF">NK662_17630</name>
</gene>
<dbReference type="InterPro" id="IPR038729">
    <property type="entry name" value="Rad50/SbcC_AAA"/>
</dbReference>
<sequence>MRPIQLTITAFGPYKHQEMIDFTELGEHRLFSISGNTGAGKTTIFDALCYALYGEASGEERSDPGMLRSHFAEDDVPTSVELTFAIKGHSYHVMRQMAHKKKGNKTATGGSVALYEVVDGERIPCVDRFHVTDVNQKIEQVIGLNKNQFSQIVMLPQGEFRRLLTSETENKEEILRRIFKTDRYKLMKEALDRKRKAQQGYIDQKRNERAIHFRSALKLPDRPDAILTRLREQEHINGYQMLEALDEELQFYKSETVRLEQQDEMYGDMLQQKQEAYHHAKHINERFAELAQKEQAYEELLAKQEEMKREEARLQMANAAALLQSFEQAYLQAVQTAGQAEQEQLSLAARNGQVQQQFQTASIRYEAEKEREQEREDSKELLRVLEDLRPVLKTFAERERQMRAAQLHLEQVQQQLQASEDEQEACLRQRKELSQSLLTQESALQGLVEKNEELLAMRGDAAIFRDYFKAVKAEEEERAALAAAQQNLEQEERKHEAVLQSWLSGQAAQLAAHLADGAPCPVCGSHEHPHKAASHQQISKQQLEEAQHAKNAAYLRFSEAQGRWHANKEQAAQRLQELCEREYDVSRVEEVYQAFVQRGKQLHAEVSQLGGLKQQHAGEKLRLQELEARLEQSMLRKAALERQHRGLQSAFTEQRLAYEESKRKIPAELGTLEAWQARYAKATAARNALEQAWASAQAEYQHLIGEQAAIAAAWEAAKQQQEKAHAARCEQEACFQEKLEEAAFAGRDSYEAAKLPAAVCRQIEESLRAYHAALGATGQQIADIRAGLSGKQWRDLSSLQEELVVLEQRVKHMQDQLHRIRLLNDGIVGLYQEIFAIEEEIRDKEAEFQELAELYEVIKGDNESRISFERYILIEYLEQIVQAANERLRRLSNGQFSLKRSDRVEKRNRQSGLGLDVYDSYTGQTRDVKTLSGGEKFNASLCLALGMADVIQAFEGGISIETMFIDEGFGSLDEESLTKAIDALIDLQKSGRLIGVISHVQELKQALPAVLEVVKQKDGSSRTKFIVQQ</sequence>
<comment type="similarity">
    <text evidence="1">Belongs to the SMC family. SbcC subfamily.</text>
</comment>
<feature type="region of interest" description="Disordered" evidence="5">
    <location>
        <begin position="525"/>
        <end position="545"/>
    </location>
</feature>
<feature type="domain" description="Rad50/SbcC-type AAA" evidence="6">
    <location>
        <begin position="5"/>
        <end position="198"/>
    </location>
</feature>
<name>A0AA42BQI8_9BACI</name>
<dbReference type="RefSeq" id="WP_254760266.1">
    <property type="nucleotide sequence ID" value="NZ_JANCLT010000011.1"/>
</dbReference>
<comment type="subunit">
    <text evidence="2">Heterodimer of SbcC and SbcD.</text>
</comment>
<feature type="coiled-coil region" evidence="4">
    <location>
        <begin position="609"/>
        <end position="643"/>
    </location>
</feature>
<proteinExistence type="inferred from homology"/>
<dbReference type="PANTHER" id="PTHR32114:SF2">
    <property type="entry name" value="ABC TRANSPORTER ABCH.3"/>
    <property type="match status" value="1"/>
</dbReference>
<dbReference type="Pfam" id="PF13476">
    <property type="entry name" value="AAA_23"/>
    <property type="match status" value="1"/>
</dbReference>
<feature type="coiled-coil region" evidence="4">
    <location>
        <begin position="796"/>
        <end position="894"/>
    </location>
</feature>
<dbReference type="GO" id="GO:0006302">
    <property type="term" value="P:double-strand break repair"/>
    <property type="evidence" value="ECO:0007669"/>
    <property type="project" value="InterPro"/>
</dbReference>
<comment type="caution">
    <text evidence="7">The sequence shown here is derived from an EMBL/GenBank/DDBJ whole genome shotgun (WGS) entry which is preliminary data.</text>
</comment>